<dbReference type="EMBL" id="KI392687">
    <property type="protein sequence ID" value="ERN11667.1"/>
    <property type="molecule type" value="Genomic_DNA"/>
</dbReference>
<keyword evidence="2" id="KW-1185">Reference proteome</keyword>
<protein>
    <submittedName>
        <fullName evidence="1">Uncharacterized protein</fullName>
    </submittedName>
</protein>
<evidence type="ECO:0000313" key="2">
    <source>
        <dbReference type="Proteomes" id="UP000017836"/>
    </source>
</evidence>
<organism evidence="1 2">
    <name type="scientific">Amborella trichopoda</name>
    <dbReference type="NCBI Taxonomy" id="13333"/>
    <lineage>
        <taxon>Eukaryota</taxon>
        <taxon>Viridiplantae</taxon>
        <taxon>Streptophyta</taxon>
        <taxon>Embryophyta</taxon>
        <taxon>Tracheophyta</taxon>
        <taxon>Spermatophyta</taxon>
        <taxon>Magnoliopsida</taxon>
        <taxon>Amborellales</taxon>
        <taxon>Amborellaceae</taxon>
        <taxon>Amborella</taxon>
    </lineage>
</organism>
<reference evidence="2" key="1">
    <citation type="journal article" date="2013" name="Science">
        <title>The Amborella genome and the evolution of flowering plants.</title>
        <authorList>
            <consortium name="Amborella Genome Project"/>
        </authorList>
    </citation>
    <scope>NUCLEOTIDE SEQUENCE [LARGE SCALE GENOMIC DNA]</scope>
</reference>
<dbReference type="Proteomes" id="UP000017836">
    <property type="component" value="Unassembled WGS sequence"/>
</dbReference>
<proteinExistence type="predicted"/>
<name>W1PNU3_AMBTC</name>
<evidence type="ECO:0000313" key="1">
    <source>
        <dbReference type="EMBL" id="ERN11667.1"/>
    </source>
</evidence>
<dbReference type="HOGENOM" id="CLU_2907066_0_0_1"/>
<gene>
    <name evidence="1" type="ORF">AMTR_s00022p00219250</name>
</gene>
<dbReference type="Gramene" id="ERN11667">
    <property type="protein sequence ID" value="ERN11667"/>
    <property type="gene ID" value="AMTR_s00022p00219250"/>
</dbReference>
<accession>W1PNU3</accession>
<dbReference type="AlphaFoldDB" id="W1PNU3"/>
<sequence>MESINLIRDESILDYNQRDGSILDYNQRDESILDYNQKSIGEPARISSDNSVIEIERGTSDD</sequence>